<dbReference type="GO" id="GO:0005667">
    <property type="term" value="C:transcription regulator complex"/>
    <property type="evidence" value="ECO:0007669"/>
    <property type="project" value="TreeGrafter"/>
</dbReference>
<comment type="caution">
    <text evidence="3">The sequence shown here is derived from an EMBL/GenBank/DDBJ whole genome shotgun (WGS) entry which is preliminary data.</text>
</comment>
<dbReference type="SMART" id="SM00595">
    <property type="entry name" value="MADF"/>
    <property type="match status" value="1"/>
</dbReference>
<dbReference type="AlphaFoldDB" id="A0A2J7PTG8"/>
<evidence type="ECO:0000313" key="4">
    <source>
        <dbReference type="Proteomes" id="UP000235965"/>
    </source>
</evidence>
<dbReference type="PANTHER" id="PTHR12243">
    <property type="entry name" value="MADF DOMAIN TRANSCRIPTION FACTOR"/>
    <property type="match status" value="1"/>
</dbReference>
<feature type="region of interest" description="Disordered" evidence="1">
    <location>
        <begin position="121"/>
        <end position="143"/>
    </location>
</feature>
<dbReference type="GO" id="GO:0005634">
    <property type="term" value="C:nucleus"/>
    <property type="evidence" value="ECO:0007669"/>
    <property type="project" value="TreeGrafter"/>
</dbReference>
<evidence type="ECO:0000313" key="3">
    <source>
        <dbReference type="EMBL" id="PNF19628.1"/>
    </source>
</evidence>
<gene>
    <name evidence="3" type="ORF">B7P43_G01084</name>
</gene>
<dbReference type="Proteomes" id="UP000235965">
    <property type="component" value="Unassembled WGS sequence"/>
</dbReference>
<keyword evidence="4" id="KW-1185">Reference proteome</keyword>
<dbReference type="GO" id="GO:0006357">
    <property type="term" value="P:regulation of transcription by RNA polymerase II"/>
    <property type="evidence" value="ECO:0007669"/>
    <property type="project" value="TreeGrafter"/>
</dbReference>
<dbReference type="InterPro" id="IPR006578">
    <property type="entry name" value="MADF-dom"/>
</dbReference>
<evidence type="ECO:0000256" key="1">
    <source>
        <dbReference type="SAM" id="MobiDB-lite"/>
    </source>
</evidence>
<reference evidence="3 4" key="1">
    <citation type="submission" date="2017-12" db="EMBL/GenBank/DDBJ databases">
        <title>Hemimetabolous genomes reveal molecular basis of termite eusociality.</title>
        <authorList>
            <person name="Harrison M.C."/>
            <person name="Jongepier E."/>
            <person name="Robertson H.M."/>
            <person name="Arning N."/>
            <person name="Bitard-Feildel T."/>
            <person name="Chao H."/>
            <person name="Childers C.P."/>
            <person name="Dinh H."/>
            <person name="Doddapaneni H."/>
            <person name="Dugan S."/>
            <person name="Gowin J."/>
            <person name="Greiner C."/>
            <person name="Han Y."/>
            <person name="Hu H."/>
            <person name="Hughes D.S.T."/>
            <person name="Huylmans A.-K."/>
            <person name="Kemena C."/>
            <person name="Kremer L.P.M."/>
            <person name="Lee S.L."/>
            <person name="Lopez-Ezquerra A."/>
            <person name="Mallet L."/>
            <person name="Monroy-Kuhn J.M."/>
            <person name="Moser A."/>
            <person name="Murali S.C."/>
            <person name="Muzny D.M."/>
            <person name="Otani S."/>
            <person name="Piulachs M.-D."/>
            <person name="Poelchau M."/>
            <person name="Qu J."/>
            <person name="Schaub F."/>
            <person name="Wada-Katsumata A."/>
            <person name="Worley K.C."/>
            <person name="Xie Q."/>
            <person name="Ylla G."/>
            <person name="Poulsen M."/>
            <person name="Gibbs R.A."/>
            <person name="Schal C."/>
            <person name="Richards S."/>
            <person name="Belles X."/>
            <person name="Korb J."/>
            <person name="Bornberg-Bauer E."/>
        </authorList>
    </citation>
    <scope>NUCLEOTIDE SEQUENCE [LARGE SCALE GENOMIC DNA]</scope>
    <source>
        <tissue evidence="3">Whole body</tissue>
    </source>
</reference>
<sequence length="233" mass="26387">MCEQQLNTLFVGEVEKHPVLYNFTLPGYSKKDESEKAWDEVGKRVNMTVAQCKERWKNLRAVYTRNMKCSKSGSGAKPKKAYYLLEAMQFCLPYIKALGTPSGNLPRPPQQEENELFENNDTGSIVLPEPPLSQQELQSPPPQPLPLLSTQTAEMSQQWETLPGPSPSHHIPKKKRFVNNEAVDKAFIDYFQAKKTKTLTKTGLANQDPKSEGLKMFLLSMLPDLLKMSDEEV</sequence>
<dbReference type="PANTHER" id="PTHR12243:SF60">
    <property type="entry name" value="SI:CH211-15D5.12-RELATED"/>
    <property type="match status" value="1"/>
</dbReference>
<dbReference type="EMBL" id="NEVH01021572">
    <property type="protein sequence ID" value="PNF19628.1"/>
    <property type="molecule type" value="Genomic_DNA"/>
</dbReference>
<feature type="domain" description="MADF" evidence="2">
    <location>
        <begin position="9"/>
        <end position="96"/>
    </location>
</feature>
<protein>
    <recommendedName>
        <fullName evidence="2">MADF domain-containing protein</fullName>
    </recommendedName>
</protein>
<name>A0A2J7PTG8_9NEOP</name>
<dbReference type="InterPro" id="IPR039353">
    <property type="entry name" value="TF_Adf1"/>
</dbReference>
<dbReference type="PROSITE" id="PS51029">
    <property type="entry name" value="MADF"/>
    <property type="match status" value="1"/>
</dbReference>
<dbReference type="Pfam" id="PF10545">
    <property type="entry name" value="MADF_DNA_bdg"/>
    <property type="match status" value="1"/>
</dbReference>
<proteinExistence type="predicted"/>
<evidence type="ECO:0000259" key="2">
    <source>
        <dbReference type="PROSITE" id="PS51029"/>
    </source>
</evidence>
<accession>A0A2J7PTG8</accession>
<organism evidence="3 4">
    <name type="scientific">Cryptotermes secundus</name>
    <dbReference type="NCBI Taxonomy" id="105785"/>
    <lineage>
        <taxon>Eukaryota</taxon>
        <taxon>Metazoa</taxon>
        <taxon>Ecdysozoa</taxon>
        <taxon>Arthropoda</taxon>
        <taxon>Hexapoda</taxon>
        <taxon>Insecta</taxon>
        <taxon>Pterygota</taxon>
        <taxon>Neoptera</taxon>
        <taxon>Polyneoptera</taxon>
        <taxon>Dictyoptera</taxon>
        <taxon>Blattodea</taxon>
        <taxon>Blattoidea</taxon>
        <taxon>Termitoidae</taxon>
        <taxon>Kalotermitidae</taxon>
        <taxon>Cryptotermitinae</taxon>
        <taxon>Cryptotermes</taxon>
    </lineage>
</organism>
<dbReference type="OrthoDB" id="8180805at2759"/>